<dbReference type="EMBL" id="JAGIOO010000001">
    <property type="protein sequence ID" value="MBP2472959.1"/>
    <property type="molecule type" value="Genomic_DNA"/>
</dbReference>
<evidence type="ECO:0000313" key="4">
    <source>
        <dbReference type="Proteomes" id="UP001519363"/>
    </source>
</evidence>
<evidence type="ECO:0000313" key="3">
    <source>
        <dbReference type="EMBL" id="MBP2472959.1"/>
    </source>
</evidence>
<feature type="binding site" evidence="2">
    <location>
        <position position="134"/>
    </location>
    <ligand>
        <name>Zn(2+)</name>
        <dbReference type="ChEBI" id="CHEBI:29105"/>
    </ligand>
</feature>
<dbReference type="InterPro" id="IPR003737">
    <property type="entry name" value="GlcNAc_PI_deacetylase-related"/>
</dbReference>
<proteinExistence type="inferred from homology"/>
<comment type="similarity">
    <text evidence="2">Belongs to the MshB deacetylase family. Mca subfamily.</text>
</comment>
<keyword evidence="1 2" id="KW-0862">Zinc</keyword>
<dbReference type="RefSeq" id="WP_086789541.1">
    <property type="nucleotide sequence ID" value="NZ_JAGIOO010000001.1"/>
</dbReference>
<comment type="subunit">
    <text evidence="2">Monomer.</text>
</comment>
<comment type="catalytic activity">
    <reaction evidence="2">
        <text>mycothiol S-conjugate + H2O = an N-acetyl-L-cysteine-S-conjugate + 1D-myo-inositol 2-amino-2-deoxy-alpha-D-glucopyranoside</text>
        <dbReference type="Rhea" id="RHEA:36543"/>
        <dbReference type="ChEBI" id="CHEBI:15377"/>
        <dbReference type="ChEBI" id="CHEBI:58718"/>
        <dbReference type="ChEBI" id="CHEBI:58886"/>
        <dbReference type="ChEBI" id="CHEBI:59633"/>
        <dbReference type="EC" id="3.5.1.115"/>
    </reaction>
</comment>
<feature type="binding site" evidence="2">
    <location>
        <position position="6"/>
    </location>
    <ligand>
        <name>Zn(2+)</name>
        <dbReference type="ChEBI" id="CHEBI:29105"/>
    </ligand>
</feature>
<keyword evidence="4" id="KW-1185">Reference proteome</keyword>
<comment type="caution">
    <text evidence="3">The sequence shown here is derived from an EMBL/GenBank/DDBJ whole genome shotgun (WGS) entry which is preliminary data.</text>
</comment>
<organism evidence="3 4">
    <name type="scientific">Crossiella equi</name>
    <dbReference type="NCBI Taxonomy" id="130796"/>
    <lineage>
        <taxon>Bacteria</taxon>
        <taxon>Bacillati</taxon>
        <taxon>Actinomycetota</taxon>
        <taxon>Actinomycetes</taxon>
        <taxon>Pseudonocardiales</taxon>
        <taxon>Pseudonocardiaceae</taxon>
        <taxon>Crossiella</taxon>
    </lineage>
</organism>
<dbReference type="InterPro" id="IPR024078">
    <property type="entry name" value="LmbE-like_dom_sf"/>
</dbReference>
<gene>
    <name evidence="2" type="primary">mca</name>
    <name evidence="3" type="ORF">JOF53_001831</name>
</gene>
<comment type="cofactor">
    <cofactor evidence="2">
        <name>Zn(2+)</name>
        <dbReference type="ChEBI" id="CHEBI:29105"/>
    </cofactor>
    <text evidence="2">Binds 1 zinc ion per subunit.</text>
</comment>
<dbReference type="InterPro" id="IPR017811">
    <property type="entry name" value="Mca"/>
</dbReference>
<dbReference type="NCBIfam" id="TIGR03446">
    <property type="entry name" value="mycothiol_Mca"/>
    <property type="match status" value="1"/>
</dbReference>
<accession>A0ABS5A9S1</accession>
<reference evidence="3 4" key="1">
    <citation type="submission" date="2021-03" db="EMBL/GenBank/DDBJ databases">
        <title>Sequencing the genomes of 1000 actinobacteria strains.</title>
        <authorList>
            <person name="Klenk H.-P."/>
        </authorList>
    </citation>
    <scope>NUCLEOTIDE SEQUENCE [LARGE SCALE GENOMIC DNA]</scope>
    <source>
        <strain evidence="3 4">DSM 44580</strain>
    </source>
</reference>
<dbReference type="Proteomes" id="UP001519363">
    <property type="component" value="Unassembled WGS sequence"/>
</dbReference>
<protein>
    <recommendedName>
        <fullName evidence="2">Mycothiol S-conjugate amidase</fullName>
        <ecNumber evidence="2">3.5.1.115</ecNumber>
    </recommendedName>
</protein>
<comment type="function">
    <text evidence="2">A mycothiol (MSH, N-acetylcysteinyl-glucosaminyl-inositol) S-conjugate amidase, it recycles conjugated MSH to the N-acetyl cysteine conjugate (AcCys S-conjugate, a mercapturic acid) and the MSH precursor. Involved in MSH-dependent detoxification of a number of alkylating agents and antibiotics.</text>
</comment>
<evidence type="ECO:0000256" key="2">
    <source>
        <dbReference type="HAMAP-Rule" id="MF_01482"/>
    </source>
</evidence>
<dbReference type="GO" id="GO:0016787">
    <property type="term" value="F:hydrolase activity"/>
    <property type="evidence" value="ECO:0007669"/>
    <property type="project" value="UniProtKB-KW"/>
</dbReference>
<keyword evidence="2" id="KW-0479">Metal-binding</keyword>
<dbReference type="PANTHER" id="PTHR12993">
    <property type="entry name" value="N-ACETYLGLUCOSAMINYL-PHOSPHATIDYLINOSITOL DE-N-ACETYLASE-RELATED"/>
    <property type="match status" value="1"/>
</dbReference>
<dbReference type="Gene3D" id="3.40.50.10320">
    <property type="entry name" value="LmbE-like"/>
    <property type="match status" value="1"/>
</dbReference>
<feature type="binding site" evidence="2">
    <location>
        <position position="9"/>
    </location>
    <ligand>
        <name>Zn(2+)</name>
        <dbReference type="ChEBI" id="CHEBI:29105"/>
    </ligand>
</feature>
<name>A0ABS5A9S1_9PSEU</name>
<dbReference type="HAMAP" id="MF_01482">
    <property type="entry name" value="Mca"/>
    <property type="match status" value="1"/>
</dbReference>
<evidence type="ECO:0000256" key="1">
    <source>
        <dbReference type="ARBA" id="ARBA00022833"/>
    </source>
</evidence>
<dbReference type="SUPFAM" id="SSF102588">
    <property type="entry name" value="LmbE-like"/>
    <property type="match status" value="1"/>
</dbReference>
<keyword evidence="2 3" id="KW-0378">Hydrolase</keyword>
<dbReference type="EC" id="3.5.1.115" evidence="2"/>
<dbReference type="PANTHER" id="PTHR12993:SF11">
    <property type="entry name" value="N-ACETYLGLUCOSAMINYL-PHOSPHATIDYLINOSITOL DE-N-ACETYLASE"/>
    <property type="match status" value="1"/>
</dbReference>
<dbReference type="Pfam" id="PF02585">
    <property type="entry name" value="PIG-L"/>
    <property type="match status" value="1"/>
</dbReference>
<sequence length="266" mass="29105">MAVHAHPDDESSKGAATLARYAREGVDVLVVTCTGGERGDILNPAADTEQARADLPAVRRREMAEAAAILGVRQRFLGFEDSGMPPADEPLPEGCFAARPLAETAAALAEVVREFRPHVVVTYDETGGYPHPDHIRTHEVTVAALAQAGPDWRPDKLYYLATLSRAWFQALHEGLVARGIESGLDTVLAELPAAPHPITTRVPCAEHFATRDRALLAHRTQVDPAHPFFGHPRDVERAVWPTEDYHLAWSRVPTDVPEDDLFAGLR</sequence>